<comment type="caution">
    <text evidence="1">The sequence shown here is derived from an EMBL/GenBank/DDBJ whole genome shotgun (WGS) entry which is preliminary data.</text>
</comment>
<protein>
    <submittedName>
        <fullName evidence="1">Uncharacterized protein</fullName>
    </submittedName>
</protein>
<sequence>MEHSNYFILPIIAAGAVSFSSCNKQESNTVTDEATETTTDVVAKVEEALKPAVEQKPDVLEVLAKQAGFAKFLPQKTDAFWTLYDGAGLAQKLRGSKLGKFAETMVEEQGASMDDLLTNPDFQKFAEIAGEELFFAVGEGTAAQADNLLKASAASNFYQMRSMVELCGKMLGDGSGDMSGFDEEYLKDWAKDPKTLESFKQASMPPMYLGFKVSDKDTRESYVAQLQGLAGMALGAQVEDETILEAADHGEFNGFAVKGALLAEMLEKEEKEEMTEVLGEQTFKDFKEAVSSKNIVMLAGTHDDYVVIFIGSSVEQLNFAASPAESVLADKGMEFAQQYAGGNLVSMLYMSEELSKTTMKYSSSLKEPALGILAGLKETDTFGDTRVLETLLTDLVQREKDYYAPFKAGRFGSVAMLDEGFKVESYYGGNAPTVDLKAKRRLSKVSEGEDVIFSANWVNNPAQTELSLEYLEAIGSTGYQVAKQMSGLEIDNSNFGEFTAGFAMFEGVFKKEVLDVWGALRDDLGKGLGAESAVVIDLKGELPTMPMIPEAMLKQGKVPRFSYLSTVSDRSKIGLSWDKLNTTAEKLLKQASAMSGMEMPMQRPFKSESSGLTSWTFQIPFTHQNCIPNISVSDDLFIFGTSSDQSSELSAVFEKEAAGAPLSEAQLNFKPLRELSLNWLNLVHEHGADLIGENEFEELEEAKPYLEALIEASDEMEYIRVENKQEGNEIHGTLHFKTK</sequence>
<reference evidence="1 2" key="1">
    <citation type="submission" date="2016-12" db="EMBL/GenBank/DDBJ databases">
        <title>Study of bacterial adaptation to deep sea.</title>
        <authorList>
            <person name="Song J."/>
            <person name="Yoshizawa S."/>
            <person name="Kogure K."/>
        </authorList>
    </citation>
    <scope>NUCLEOTIDE SEQUENCE [LARGE SCALE GENOMIC DNA]</scope>
    <source>
        <strain evidence="1 2">SAORIC-165</strain>
    </source>
</reference>
<accession>A0A2S7U2P1</accession>
<evidence type="ECO:0000313" key="2">
    <source>
        <dbReference type="Proteomes" id="UP000239907"/>
    </source>
</evidence>
<dbReference type="OrthoDB" id="185503at2"/>
<dbReference type="Proteomes" id="UP000239907">
    <property type="component" value="Unassembled WGS sequence"/>
</dbReference>
<dbReference type="AlphaFoldDB" id="A0A2S7U2P1"/>
<dbReference type="RefSeq" id="WP_105043739.1">
    <property type="nucleotide sequence ID" value="NZ_MQWA01000001.1"/>
</dbReference>
<dbReference type="EMBL" id="MQWA01000001">
    <property type="protein sequence ID" value="PQJ29246.1"/>
    <property type="molecule type" value="Genomic_DNA"/>
</dbReference>
<keyword evidence="2" id="KW-1185">Reference proteome</keyword>
<proteinExistence type="predicted"/>
<organism evidence="1 2">
    <name type="scientific">Rubritalea profundi</name>
    <dbReference type="NCBI Taxonomy" id="1658618"/>
    <lineage>
        <taxon>Bacteria</taxon>
        <taxon>Pseudomonadati</taxon>
        <taxon>Verrucomicrobiota</taxon>
        <taxon>Verrucomicrobiia</taxon>
        <taxon>Verrucomicrobiales</taxon>
        <taxon>Rubritaleaceae</taxon>
        <taxon>Rubritalea</taxon>
    </lineage>
</organism>
<name>A0A2S7U2P1_9BACT</name>
<evidence type="ECO:0000313" key="1">
    <source>
        <dbReference type="EMBL" id="PQJ29246.1"/>
    </source>
</evidence>
<gene>
    <name evidence="1" type="ORF">BSZ32_12590</name>
</gene>